<reference evidence="2" key="1">
    <citation type="submission" date="2020-05" db="EMBL/GenBank/DDBJ databases">
        <authorList>
            <person name="Chiriac C."/>
            <person name="Salcher M."/>
            <person name="Ghai R."/>
            <person name="Kavagutti S V."/>
        </authorList>
    </citation>
    <scope>NUCLEOTIDE SEQUENCE</scope>
</reference>
<dbReference type="AlphaFoldDB" id="A0A6J7ANM7"/>
<protein>
    <submittedName>
        <fullName evidence="2">Unannotated protein</fullName>
    </submittedName>
</protein>
<feature type="transmembrane region" description="Helical" evidence="1">
    <location>
        <begin position="59"/>
        <end position="81"/>
    </location>
</feature>
<feature type="transmembrane region" description="Helical" evidence="1">
    <location>
        <begin position="93"/>
        <end position="109"/>
    </location>
</feature>
<accession>A0A6J7ANM7</accession>
<keyword evidence="1" id="KW-0812">Transmembrane</keyword>
<proteinExistence type="predicted"/>
<evidence type="ECO:0000313" key="2">
    <source>
        <dbReference type="EMBL" id="CAB4834551.1"/>
    </source>
</evidence>
<feature type="transmembrane region" description="Helical" evidence="1">
    <location>
        <begin position="28"/>
        <end position="47"/>
    </location>
</feature>
<name>A0A6J7ANM7_9ZZZZ</name>
<evidence type="ECO:0000256" key="1">
    <source>
        <dbReference type="SAM" id="Phobius"/>
    </source>
</evidence>
<keyword evidence="1" id="KW-1133">Transmembrane helix</keyword>
<feature type="transmembrane region" description="Helical" evidence="1">
    <location>
        <begin position="189"/>
        <end position="215"/>
    </location>
</feature>
<feature type="transmembrane region" description="Helical" evidence="1">
    <location>
        <begin position="116"/>
        <end position="140"/>
    </location>
</feature>
<feature type="transmembrane region" description="Helical" evidence="1">
    <location>
        <begin position="160"/>
        <end position="177"/>
    </location>
</feature>
<feature type="transmembrane region" description="Helical" evidence="1">
    <location>
        <begin position="364"/>
        <end position="387"/>
    </location>
</feature>
<feature type="transmembrane region" description="Helical" evidence="1">
    <location>
        <begin position="399"/>
        <end position="432"/>
    </location>
</feature>
<organism evidence="2">
    <name type="scientific">freshwater metagenome</name>
    <dbReference type="NCBI Taxonomy" id="449393"/>
    <lineage>
        <taxon>unclassified sequences</taxon>
        <taxon>metagenomes</taxon>
        <taxon>ecological metagenomes</taxon>
    </lineage>
</organism>
<sequence length="439" mass="46840">MVPATLVLAALFIDVALGRWGAYIATPIPGIYLPDALLVIGALSALPNVRLLRAMPRQVMIIFAIPLLYILARIIQVLITGAHDEPTLIVRDLAPYAYLTIVPLLVLALRQVKFSWLLWLLRIATLIHLLGVAAVQWGLFGPFQSDLLGGVGVDVLSYRGDLQGVIFGIGLIVWGSWPGSASGARAAQFIFLVGGIQVTSRAAFVTFLFCGVVVLIRERKWFAPWKFLLLAALAIPVSLTATYVALQFSAAMQSSPTSPAQLLPSASPGAAKLVGYEGAGAGTSGARLVTYGLIIEHLRNPGFLAVGSGPGTDALYTICTGITEAPAQTKIVENGRTVLLPKCPVDDADAATTLRDPHNWLLNWLIYNGVVGTLILLLALMLPIWMYRRSRDSILPISVIAAYFLCGSFGVIISAAFGMLPVTVMLASLIALSGKFARA</sequence>
<feature type="transmembrane region" description="Helical" evidence="1">
    <location>
        <begin position="227"/>
        <end position="246"/>
    </location>
</feature>
<dbReference type="EMBL" id="CAFABK010000096">
    <property type="protein sequence ID" value="CAB4834551.1"/>
    <property type="molecule type" value="Genomic_DNA"/>
</dbReference>
<keyword evidence="1" id="KW-0472">Membrane</keyword>
<gene>
    <name evidence="2" type="ORF">UFOPK3204_01531</name>
</gene>